<dbReference type="RefSeq" id="WP_129458763.1">
    <property type="nucleotide sequence ID" value="NZ_PPCV01000005.1"/>
</dbReference>
<evidence type="ECO:0000256" key="12">
    <source>
        <dbReference type="ARBA" id="ARBA00022884"/>
    </source>
</evidence>
<comment type="catalytic activity">
    <reaction evidence="13">
        <text>Endonucleolytic cleavage of single-stranded RNA in A- and U-rich regions.</text>
        <dbReference type="EC" id="3.1.26.12"/>
    </reaction>
</comment>
<feature type="region of interest" description="Disordered" evidence="16">
    <location>
        <begin position="810"/>
        <end position="868"/>
    </location>
</feature>
<evidence type="ECO:0000256" key="15">
    <source>
        <dbReference type="ARBA" id="ARBA00072999"/>
    </source>
</evidence>
<dbReference type="GO" id="GO:0008033">
    <property type="term" value="P:tRNA processing"/>
    <property type="evidence" value="ECO:0007669"/>
    <property type="project" value="UniProtKB-KW"/>
</dbReference>
<organism evidence="18 19">
    <name type="scientific">Propioniciclava flava</name>
    <dbReference type="NCBI Taxonomy" id="2072026"/>
    <lineage>
        <taxon>Bacteria</taxon>
        <taxon>Bacillati</taxon>
        <taxon>Actinomycetota</taxon>
        <taxon>Actinomycetes</taxon>
        <taxon>Propionibacteriales</taxon>
        <taxon>Propionibacteriaceae</taxon>
        <taxon>Propioniciclava</taxon>
    </lineage>
</organism>
<dbReference type="OrthoDB" id="9804278at2"/>
<dbReference type="GO" id="GO:0006397">
    <property type="term" value="P:mRNA processing"/>
    <property type="evidence" value="ECO:0007669"/>
    <property type="project" value="UniProtKB-KW"/>
</dbReference>
<feature type="compositionally biased region" description="Low complexity" evidence="16">
    <location>
        <begin position="41"/>
        <end position="56"/>
    </location>
</feature>
<evidence type="ECO:0000313" key="19">
    <source>
        <dbReference type="Proteomes" id="UP000290624"/>
    </source>
</evidence>
<dbReference type="PANTHER" id="PTHR30001:SF0">
    <property type="entry name" value="RIBONUCLEASE G"/>
    <property type="match status" value="1"/>
</dbReference>
<evidence type="ECO:0000256" key="9">
    <source>
        <dbReference type="ARBA" id="ARBA00022801"/>
    </source>
</evidence>
<keyword evidence="7" id="KW-0819">tRNA processing</keyword>
<keyword evidence="19" id="KW-1185">Reference proteome</keyword>
<feature type="compositionally biased region" description="Acidic residues" evidence="16">
    <location>
        <begin position="292"/>
        <end position="303"/>
    </location>
</feature>
<feature type="region of interest" description="Disordered" evidence="16">
    <location>
        <begin position="217"/>
        <end position="375"/>
    </location>
</feature>
<comment type="cofactor">
    <cofactor evidence="2">
        <name>Zn(2+)</name>
        <dbReference type="ChEBI" id="CHEBI:29105"/>
    </cofactor>
</comment>
<evidence type="ECO:0000256" key="2">
    <source>
        <dbReference type="ARBA" id="ARBA00001947"/>
    </source>
</evidence>
<evidence type="ECO:0000256" key="8">
    <source>
        <dbReference type="ARBA" id="ARBA00022723"/>
    </source>
</evidence>
<evidence type="ECO:0000256" key="16">
    <source>
        <dbReference type="SAM" id="MobiDB-lite"/>
    </source>
</evidence>
<name>A0A4Q2EG83_9ACTN</name>
<dbReference type="InterPro" id="IPR012340">
    <property type="entry name" value="NA-bd_OB-fold"/>
</dbReference>
<dbReference type="GO" id="GO:0006364">
    <property type="term" value="P:rRNA processing"/>
    <property type="evidence" value="ECO:0007669"/>
    <property type="project" value="TreeGrafter"/>
</dbReference>
<feature type="compositionally biased region" description="Low complexity" evidence="16">
    <location>
        <begin position="119"/>
        <end position="141"/>
    </location>
</feature>
<feature type="compositionally biased region" description="Pro residues" evidence="16">
    <location>
        <begin position="57"/>
        <end position="68"/>
    </location>
</feature>
<evidence type="ECO:0000256" key="5">
    <source>
        <dbReference type="ARBA" id="ARBA00022490"/>
    </source>
</evidence>
<dbReference type="Pfam" id="PF00575">
    <property type="entry name" value="S1"/>
    <property type="match status" value="1"/>
</dbReference>
<keyword evidence="8" id="KW-0479">Metal-binding</keyword>
<gene>
    <name evidence="18" type="ORF">C1706_08225</name>
</gene>
<dbReference type="SUPFAM" id="SSF50249">
    <property type="entry name" value="Nucleic acid-binding proteins"/>
    <property type="match status" value="1"/>
</dbReference>
<feature type="compositionally biased region" description="Basic residues" evidence="16">
    <location>
        <begin position="250"/>
        <end position="263"/>
    </location>
</feature>
<comment type="similarity">
    <text evidence="4">Belongs to the RNase E/G family.</text>
</comment>
<feature type="compositionally biased region" description="Basic and acidic residues" evidence="16">
    <location>
        <begin position="335"/>
        <end position="347"/>
    </location>
</feature>
<dbReference type="PROSITE" id="PS50126">
    <property type="entry name" value="S1"/>
    <property type="match status" value="1"/>
</dbReference>
<keyword evidence="11" id="KW-0460">Magnesium</keyword>
<keyword evidence="12" id="KW-0694">RNA-binding</keyword>
<reference evidence="18 19" key="1">
    <citation type="submission" date="2018-01" db="EMBL/GenBank/DDBJ databases">
        <title>Lactibacter flavus gen. nov., sp. nov., a novel bacterium of the family Propionibacteriaceae isolated from raw milk and dairy products.</title>
        <authorList>
            <person name="Wenning M."/>
            <person name="Breitenwieser F."/>
            <person name="Huptas C."/>
            <person name="von Neubeck M."/>
            <person name="Busse H.-J."/>
            <person name="Scherer S."/>
        </authorList>
    </citation>
    <scope>NUCLEOTIDE SEQUENCE [LARGE SCALE GENOMIC DNA]</scope>
    <source>
        <strain evidence="18 19">VG341</strain>
    </source>
</reference>
<keyword evidence="9" id="KW-0378">Hydrolase</keyword>
<dbReference type="Gene3D" id="2.40.50.140">
    <property type="entry name" value="Nucleic acid-binding proteins"/>
    <property type="match status" value="1"/>
</dbReference>
<evidence type="ECO:0000256" key="14">
    <source>
        <dbReference type="ARBA" id="ARBA00066879"/>
    </source>
</evidence>
<accession>A0A4Q2EG83</accession>
<evidence type="ECO:0000259" key="17">
    <source>
        <dbReference type="PROSITE" id="PS50126"/>
    </source>
</evidence>
<dbReference type="Proteomes" id="UP000290624">
    <property type="component" value="Unassembled WGS sequence"/>
</dbReference>
<comment type="subcellular location">
    <subcellularLocation>
        <location evidence="3">Cytoplasm</location>
    </subcellularLocation>
</comment>
<evidence type="ECO:0000313" key="18">
    <source>
        <dbReference type="EMBL" id="RXW32023.1"/>
    </source>
</evidence>
<feature type="compositionally biased region" description="Acidic residues" evidence="16">
    <location>
        <begin position="267"/>
        <end position="286"/>
    </location>
</feature>
<comment type="cofactor">
    <cofactor evidence="1">
        <name>Mg(2+)</name>
        <dbReference type="ChEBI" id="CHEBI:18420"/>
    </cofactor>
</comment>
<dbReference type="SMART" id="SM00316">
    <property type="entry name" value="S1"/>
    <property type="match status" value="1"/>
</dbReference>
<evidence type="ECO:0000256" key="13">
    <source>
        <dbReference type="ARBA" id="ARBA00050524"/>
    </source>
</evidence>
<dbReference type="InterPro" id="IPR003029">
    <property type="entry name" value="S1_domain"/>
</dbReference>
<evidence type="ECO:0000256" key="6">
    <source>
        <dbReference type="ARBA" id="ARBA00022664"/>
    </source>
</evidence>
<dbReference type="PANTHER" id="PTHR30001">
    <property type="entry name" value="RIBONUCLEASE"/>
    <property type="match status" value="1"/>
</dbReference>
<dbReference type="AlphaFoldDB" id="A0A4Q2EG83"/>
<feature type="domain" description="S1 motif" evidence="17">
    <location>
        <begin position="430"/>
        <end position="513"/>
    </location>
</feature>
<feature type="compositionally biased region" description="Basic residues" evidence="16">
    <location>
        <begin position="363"/>
        <end position="375"/>
    </location>
</feature>
<keyword evidence="5" id="KW-0963">Cytoplasm</keyword>
<dbReference type="GO" id="GO:0008995">
    <property type="term" value="F:ribonuclease E activity"/>
    <property type="evidence" value="ECO:0007669"/>
    <property type="project" value="UniProtKB-EC"/>
</dbReference>
<evidence type="ECO:0000256" key="4">
    <source>
        <dbReference type="ARBA" id="ARBA00005522"/>
    </source>
</evidence>
<evidence type="ECO:0000256" key="11">
    <source>
        <dbReference type="ARBA" id="ARBA00022842"/>
    </source>
</evidence>
<keyword evidence="6" id="KW-0507">mRNA processing</keyword>
<dbReference type="EMBL" id="PPCV01000005">
    <property type="protein sequence ID" value="RXW32023.1"/>
    <property type="molecule type" value="Genomic_DNA"/>
</dbReference>
<feature type="compositionally biased region" description="Basic and acidic residues" evidence="16">
    <location>
        <begin position="837"/>
        <end position="868"/>
    </location>
</feature>
<evidence type="ECO:0000256" key="3">
    <source>
        <dbReference type="ARBA" id="ARBA00004496"/>
    </source>
</evidence>
<feature type="compositionally biased region" description="Basic residues" evidence="16">
    <location>
        <begin position="146"/>
        <end position="161"/>
    </location>
</feature>
<dbReference type="InterPro" id="IPR004659">
    <property type="entry name" value="RNase_E/G"/>
</dbReference>
<dbReference type="InterPro" id="IPR019307">
    <property type="entry name" value="RNA-bd_AU-1/RNase_E/G"/>
</dbReference>
<dbReference type="GO" id="GO:0003723">
    <property type="term" value="F:RNA binding"/>
    <property type="evidence" value="ECO:0007669"/>
    <property type="project" value="UniProtKB-KW"/>
</dbReference>
<feature type="compositionally biased region" description="Basic residues" evidence="16">
    <location>
        <begin position="827"/>
        <end position="836"/>
    </location>
</feature>
<proteinExistence type="inferred from homology"/>
<dbReference type="GO" id="GO:0046872">
    <property type="term" value="F:metal ion binding"/>
    <property type="evidence" value="ECO:0007669"/>
    <property type="project" value="UniProtKB-KW"/>
</dbReference>
<dbReference type="FunFam" id="2.40.50.140:FF:000066">
    <property type="entry name" value="Ribonuclease E"/>
    <property type="match status" value="1"/>
</dbReference>
<comment type="caution">
    <text evidence="18">The sequence shown here is derived from an EMBL/GenBank/DDBJ whole genome shotgun (WGS) entry which is preliminary data.</text>
</comment>
<dbReference type="GO" id="GO:0005737">
    <property type="term" value="C:cytoplasm"/>
    <property type="evidence" value="ECO:0007669"/>
    <property type="project" value="UniProtKB-SubCell"/>
</dbReference>
<feature type="region of interest" description="Disordered" evidence="16">
    <location>
        <begin position="1"/>
        <end position="180"/>
    </location>
</feature>
<evidence type="ECO:0000256" key="7">
    <source>
        <dbReference type="ARBA" id="ARBA00022694"/>
    </source>
</evidence>
<evidence type="ECO:0000256" key="10">
    <source>
        <dbReference type="ARBA" id="ARBA00022833"/>
    </source>
</evidence>
<dbReference type="CDD" id="cd04453">
    <property type="entry name" value="S1_RNase_E"/>
    <property type="match status" value="1"/>
</dbReference>
<keyword evidence="10" id="KW-0862">Zinc</keyword>
<dbReference type="Pfam" id="PF10150">
    <property type="entry name" value="RNase_E_G"/>
    <property type="match status" value="1"/>
</dbReference>
<dbReference type="NCBIfam" id="TIGR00757">
    <property type="entry name" value="RNaseEG"/>
    <property type="match status" value="1"/>
</dbReference>
<dbReference type="EC" id="3.1.26.12" evidence="14"/>
<evidence type="ECO:0000256" key="1">
    <source>
        <dbReference type="ARBA" id="ARBA00001946"/>
    </source>
</evidence>
<sequence>MLDSDAPSGATSESPENAPAPRRRRRAATRPAGPPAPVAPPVAIVVTKAKAVDSAPVEPPAEPAPVAEPTPEEAVVEDAAAAGETPEELAAQAEPADVLVPEPAVDDQGVTAQPEQSTPVAEVAGPEEASAEVAAAAQEPAEPQPRKRAASRGTRSRRSRKKVEPEADAEAEECATSADVSASLAELTAAREQHGHPEEERDIAEVTAALDDLAAAISGEASDVADADTADAEEAEADATETDDDDAAPRRRRRRRGGRRRRRGADQDDSEDEESESEDSSEDEADQTSSEDTTEGDESEDSGDSPSTSSRRRRRRRRRGEDTGAAEEDGVDVVIKVREPRRAKSGNDEITGIEGSTRMEAKRQRRREGRAAGRRRSPILSEAEFLARREALDRQMLIRQAEDYTQIAVLEDGILVEHYVDRDSSASLIGNIYLGRVQNVLPSMEAAFVDIGRGRNAVIYAGEVDWDAYGVTGEDRRIEKVLKSGQTILVQVTKDPIGAKGARLTGHISIPGRYVVYCPGGQLSGISRKLPEPERLRLKGILDAAVEENASVIVRTAAEGASQEELERDVHRLQAQWDVIEKKVKAGSAPQQLYAEPDLTVRIVRDLFTEDFSALVVEGNGQGEDAWDTVEGYVTHVAPHLGERLRRWDRETEGDLFDKFRVHEQVAKALERKVHLPSGGSLIIDRTEAMTVIDVNTGKFTGTQGNLEATVTSNNLEAAEEIVRQLRLRDIGGIIVIDFIDMVLPANRELLLRRLVESLGRDRTRHQVAEVTSLGLVQMTRKRIGTGLAEAFTVQCETCKGRGYHVHDAPVASQAPADGGDRDHGRRGGRSRSGRSRKNDAKGAETHESGHESDHGGNDAAPHEAAEN</sequence>
<feature type="compositionally biased region" description="Acidic residues" evidence="16">
    <location>
        <begin position="223"/>
        <end position="246"/>
    </location>
</feature>
<protein>
    <recommendedName>
        <fullName evidence="15">Ribonuclease E</fullName>
        <ecNumber evidence="14">3.1.26.12</ecNumber>
    </recommendedName>
</protein>